<evidence type="ECO:0000313" key="15">
    <source>
        <dbReference type="Proteomes" id="UP000693970"/>
    </source>
</evidence>
<proteinExistence type="predicted"/>
<keyword evidence="7" id="KW-0675">Receptor</keyword>
<feature type="transmembrane region" description="Helical" evidence="12">
    <location>
        <begin position="379"/>
        <end position="401"/>
    </location>
</feature>
<evidence type="ECO:0000256" key="11">
    <source>
        <dbReference type="SAM" id="MobiDB-lite"/>
    </source>
</evidence>
<protein>
    <submittedName>
        <fullName evidence="14">Ligand-gated ion channel</fullName>
    </submittedName>
</protein>
<dbReference type="GO" id="GO:0016020">
    <property type="term" value="C:membrane"/>
    <property type="evidence" value="ECO:0007669"/>
    <property type="project" value="UniProtKB-SubCell"/>
</dbReference>
<reference evidence="14" key="2">
    <citation type="submission" date="2021-04" db="EMBL/GenBank/DDBJ databases">
        <authorList>
            <person name="Podell S."/>
        </authorList>
    </citation>
    <scope>NUCLEOTIDE SEQUENCE</scope>
    <source>
        <strain evidence="14">Hildebrandi</strain>
    </source>
</reference>
<sequence>MTCQSPSLILAHPLGIYMYKKSLTQHIISISSPLFGDIVLFCFSFILIFTEFSKTVSRVANGNSFMEGHLDAGIIMVGKNVDETHKVDLFSFLKPFHWQVWLLIVFTMVVAGLVYQWMEWINEDSDRQVLQNSPTETIYFAALSFNGDIKFQPSTDYARVFVLLLAFWGLTLSSAYTANLASFLVIQNSPTLQVETVGEAVAANLPLCVVEGTFQESEVLKTYPEARLVAVPATSPYEIFTNVLNGRCQLAITPIYVWDNVKGNRTINADCKLKWVGRTFKFVRSGFSTRSDSGTLCTNLIRDVLSLHIGEMVDDGSLDAIYRQYHRSIHTIDCNRGTDTFLASEEEENTQDDIEGDGSLTSSLDNDSQSVQPLSLQDLGGLFIVIYCVGFLSCIAALISWHREKRKKRVQSAQKTIVENDLKLEESPCELESSDEEQIFTKTKNPLDSIVGEVVGREELLFKLENISRELEEIRQALVSGIQD</sequence>
<gene>
    <name evidence="14" type="ORF">IV203_011644</name>
</gene>
<evidence type="ECO:0000256" key="7">
    <source>
        <dbReference type="ARBA" id="ARBA00023170"/>
    </source>
</evidence>
<organism evidence="14 15">
    <name type="scientific">Nitzschia inconspicua</name>
    <dbReference type="NCBI Taxonomy" id="303405"/>
    <lineage>
        <taxon>Eukaryota</taxon>
        <taxon>Sar</taxon>
        <taxon>Stramenopiles</taxon>
        <taxon>Ochrophyta</taxon>
        <taxon>Bacillariophyta</taxon>
        <taxon>Bacillariophyceae</taxon>
        <taxon>Bacillariophycidae</taxon>
        <taxon>Bacillariales</taxon>
        <taxon>Bacillariaceae</taxon>
        <taxon>Nitzschia</taxon>
    </lineage>
</organism>
<dbReference type="InterPro" id="IPR015683">
    <property type="entry name" value="Ionotropic_Glu_rcpt"/>
</dbReference>
<feature type="domain" description="Ionotropic glutamate receptor C-terminal" evidence="13">
    <location>
        <begin position="97"/>
        <end position="388"/>
    </location>
</feature>
<reference evidence="14" key="1">
    <citation type="journal article" date="2021" name="Sci. Rep.">
        <title>Diploid genomic architecture of Nitzschia inconspicua, an elite biomass production diatom.</title>
        <authorList>
            <person name="Oliver A."/>
            <person name="Podell S."/>
            <person name="Pinowska A."/>
            <person name="Traller J.C."/>
            <person name="Smith S.R."/>
            <person name="McClure R."/>
            <person name="Beliaev A."/>
            <person name="Bohutskyi P."/>
            <person name="Hill E.A."/>
            <person name="Rabines A."/>
            <person name="Zheng H."/>
            <person name="Allen L.Z."/>
            <person name="Kuo A."/>
            <person name="Grigoriev I.V."/>
            <person name="Allen A.E."/>
            <person name="Hazlebeck D."/>
            <person name="Allen E.E."/>
        </authorList>
    </citation>
    <scope>NUCLEOTIDE SEQUENCE</scope>
    <source>
        <strain evidence="14">Hildebrandi</strain>
    </source>
</reference>
<feature type="transmembrane region" description="Helical" evidence="12">
    <location>
        <begin position="98"/>
        <end position="118"/>
    </location>
</feature>
<evidence type="ECO:0000256" key="1">
    <source>
        <dbReference type="ARBA" id="ARBA00004141"/>
    </source>
</evidence>
<evidence type="ECO:0000256" key="6">
    <source>
        <dbReference type="ARBA" id="ARBA00023136"/>
    </source>
</evidence>
<evidence type="ECO:0000259" key="13">
    <source>
        <dbReference type="Pfam" id="PF00060"/>
    </source>
</evidence>
<dbReference type="PANTHER" id="PTHR18966">
    <property type="entry name" value="IONOTROPIC GLUTAMATE RECEPTOR"/>
    <property type="match status" value="1"/>
</dbReference>
<keyword evidence="2" id="KW-0813">Transport</keyword>
<keyword evidence="6 12" id="KW-0472">Membrane</keyword>
<dbReference type="Pfam" id="PF00060">
    <property type="entry name" value="Lig_chan"/>
    <property type="match status" value="1"/>
</dbReference>
<feature type="transmembrane region" description="Helical" evidence="12">
    <location>
        <begin position="27"/>
        <end position="49"/>
    </location>
</feature>
<evidence type="ECO:0000313" key="14">
    <source>
        <dbReference type="EMBL" id="KAG7349047.1"/>
    </source>
</evidence>
<keyword evidence="15" id="KW-1185">Reference proteome</keyword>
<name>A0A9K3PIL2_9STRA</name>
<keyword evidence="10" id="KW-0407">Ion channel</keyword>
<keyword evidence="8" id="KW-0325">Glycoprotein</keyword>
<evidence type="ECO:0000256" key="12">
    <source>
        <dbReference type="SAM" id="Phobius"/>
    </source>
</evidence>
<keyword evidence="5" id="KW-0406">Ion transport</keyword>
<evidence type="ECO:0000256" key="8">
    <source>
        <dbReference type="ARBA" id="ARBA00023180"/>
    </source>
</evidence>
<dbReference type="EMBL" id="JAGRRH010000019">
    <property type="protein sequence ID" value="KAG7349047.1"/>
    <property type="molecule type" value="Genomic_DNA"/>
</dbReference>
<comment type="caution">
    <text evidence="14">The sequence shown here is derived from an EMBL/GenBank/DDBJ whole genome shotgun (WGS) entry which is preliminary data.</text>
</comment>
<keyword evidence="9" id="KW-1071">Ligand-gated ion channel</keyword>
<dbReference type="InterPro" id="IPR001320">
    <property type="entry name" value="Iontro_rcpt_C"/>
</dbReference>
<evidence type="ECO:0000256" key="5">
    <source>
        <dbReference type="ARBA" id="ARBA00023065"/>
    </source>
</evidence>
<feature type="region of interest" description="Disordered" evidence="11">
    <location>
        <begin position="346"/>
        <end position="366"/>
    </location>
</feature>
<dbReference type="AlphaFoldDB" id="A0A9K3PIL2"/>
<feature type="compositionally biased region" description="Acidic residues" evidence="11">
    <location>
        <begin position="346"/>
        <end position="356"/>
    </location>
</feature>
<feature type="transmembrane region" description="Helical" evidence="12">
    <location>
        <begin position="160"/>
        <end position="186"/>
    </location>
</feature>
<keyword evidence="3 12" id="KW-0812">Transmembrane</keyword>
<evidence type="ECO:0000256" key="9">
    <source>
        <dbReference type="ARBA" id="ARBA00023286"/>
    </source>
</evidence>
<evidence type="ECO:0000256" key="10">
    <source>
        <dbReference type="ARBA" id="ARBA00023303"/>
    </source>
</evidence>
<accession>A0A9K3PIL2</accession>
<dbReference type="OrthoDB" id="44485at2759"/>
<evidence type="ECO:0000256" key="2">
    <source>
        <dbReference type="ARBA" id="ARBA00022448"/>
    </source>
</evidence>
<dbReference type="GO" id="GO:0015276">
    <property type="term" value="F:ligand-gated monoatomic ion channel activity"/>
    <property type="evidence" value="ECO:0007669"/>
    <property type="project" value="InterPro"/>
</dbReference>
<dbReference type="Proteomes" id="UP000693970">
    <property type="component" value="Unassembled WGS sequence"/>
</dbReference>
<evidence type="ECO:0000256" key="3">
    <source>
        <dbReference type="ARBA" id="ARBA00022692"/>
    </source>
</evidence>
<comment type="subcellular location">
    <subcellularLocation>
        <location evidence="1">Membrane</location>
        <topology evidence="1">Multi-pass membrane protein</topology>
    </subcellularLocation>
</comment>
<evidence type="ECO:0000256" key="4">
    <source>
        <dbReference type="ARBA" id="ARBA00022989"/>
    </source>
</evidence>
<keyword evidence="4 12" id="KW-1133">Transmembrane helix</keyword>